<organism evidence="1">
    <name type="scientific">marine sediment metagenome</name>
    <dbReference type="NCBI Taxonomy" id="412755"/>
    <lineage>
        <taxon>unclassified sequences</taxon>
        <taxon>metagenomes</taxon>
        <taxon>ecological metagenomes</taxon>
    </lineage>
</organism>
<gene>
    <name evidence="1" type="ORF">LCGC14_2901350</name>
</gene>
<name>A0A0F9AKG1_9ZZZZ</name>
<reference evidence="1" key="1">
    <citation type="journal article" date="2015" name="Nature">
        <title>Complex archaea that bridge the gap between prokaryotes and eukaryotes.</title>
        <authorList>
            <person name="Spang A."/>
            <person name="Saw J.H."/>
            <person name="Jorgensen S.L."/>
            <person name="Zaremba-Niedzwiedzka K."/>
            <person name="Martijn J."/>
            <person name="Lind A.E."/>
            <person name="van Eijk R."/>
            <person name="Schleper C."/>
            <person name="Guy L."/>
            <person name="Ettema T.J."/>
        </authorList>
    </citation>
    <scope>NUCLEOTIDE SEQUENCE</scope>
</reference>
<proteinExistence type="predicted"/>
<protein>
    <submittedName>
        <fullName evidence="1">Uncharacterized protein</fullName>
    </submittedName>
</protein>
<dbReference type="AlphaFoldDB" id="A0A0F9AKG1"/>
<accession>A0A0F9AKG1</accession>
<evidence type="ECO:0000313" key="1">
    <source>
        <dbReference type="EMBL" id="KKK72691.1"/>
    </source>
</evidence>
<comment type="caution">
    <text evidence="1">The sequence shown here is derived from an EMBL/GenBank/DDBJ whole genome shotgun (WGS) entry which is preliminary data.</text>
</comment>
<dbReference type="EMBL" id="LAZR01057133">
    <property type="protein sequence ID" value="KKK72691.1"/>
    <property type="molecule type" value="Genomic_DNA"/>
</dbReference>
<sequence>MMKRIQRTKVFLIGAILVVAILVAFTAGAGGNSGTQGSSTDVVHVVGSNVWIVGGYGNNFVYGGKNYTQTNGFITIDVNNKTNEGIVVAEWNVKNWNYDGSKPSATGKMKVIWTDFSGQADFMDGGIANNLYLHGDSGKEAPVLPTVYTYSAGWGLADVYLNGKKIYDDVIAHYMVTDGTRDPLTHAVYKSDGKSMFVPKPMGGDSGDGFVYEDRIMTHLVVHTDVMDKGNNFPPFTMFMHINFEITSISNVSRL</sequence>